<accession>A0A1N6NB67</accession>
<evidence type="ECO:0000256" key="13">
    <source>
        <dbReference type="PIRSR" id="PIRSR606262-2"/>
    </source>
</evidence>
<keyword evidence="8 14" id="KW-0862">Zinc</keyword>
<evidence type="ECO:0000256" key="5">
    <source>
        <dbReference type="ARBA" id="ARBA00018266"/>
    </source>
</evidence>
<evidence type="ECO:0000256" key="15">
    <source>
        <dbReference type="RuleBase" id="RU364006"/>
    </source>
</evidence>
<evidence type="ECO:0000256" key="7">
    <source>
        <dbReference type="ARBA" id="ARBA00022801"/>
    </source>
</evidence>
<keyword evidence="18" id="KW-1185">Reference proteome</keyword>
<dbReference type="InterPro" id="IPR050202">
    <property type="entry name" value="Cyt/Deoxycyt_deaminase"/>
</dbReference>
<dbReference type="AlphaFoldDB" id="A0A1N6NB67"/>
<comment type="similarity">
    <text evidence="3 15">Belongs to the cytidine and deoxycytidylate deaminase family.</text>
</comment>
<dbReference type="SUPFAM" id="SSF53927">
    <property type="entry name" value="Cytidine deaminase-like"/>
    <property type="match status" value="1"/>
</dbReference>
<dbReference type="GO" id="GO:0005829">
    <property type="term" value="C:cytosol"/>
    <property type="evidence" value="ECO:0007669"/>
    <property type="project" value="TreeGrafter"/>
</dbReference>
<evidence type="ECO:0000256" key="8">
    <source>
        <dbReference type="ARBA" id="ARBA00022833"/>
    </source>
</evidence>
<dbReference type="GO" id="GO:0008270">
    <property type="term" value="F:zinc ion binding"/>
    <property type="evidence" value="ECO:0007669"/>
    <property type="project" value="UniProtKB-UniRule"/>
</dbReference>
<evidence type="ECO:0000256" key="4">
    <source>
        <dbReference type="ARBA" id="ARBA00012783"/>
    </source>
</evidence>
<evidence type="ECO:0000259" key="16">
    <source>
        <dbReference type="PROSITE" id="PS51747"/>
    </source>
</evidence>
<gene>
    <name evidence="17" type="ORF">SAMN05920897_101164</name>
</gene>
<dbReference type="NCBIfam" id="TIGR01354">
    <property type="entry name" value="cyt_deam_tetra"/>
    <property type="match status" value="1"/>
</dbReference>
<keyword evidence="6 14" id="KW-0479">Metal-binding</keyword>
<dbReference type="STRING" id="159291.SAMN05920897_101164"/>
<dbReference type="Proteomes" id="UP000186400">
    <property type="component" value="Unassembled WGS sequence"/>
</dbReference>
<dbReference type="GO" id="GO:0004126">
    <property type="term" value="F:cytidine deaminase activity"/>
    <property type="evidence" value="ECO:0007669"/>
    <property type="project" value="UniProtKB-UniRule"/>
</dbReference>
<keyword evidence="7 15" id="KW-0378">Hydrolase</keyword>
<feature type="binding site" evidence="14">
    <location>
        <position position="111"/>
    </location>
    <ligand>
        <name>Zn(2+)</name>
        <dbReference type="ChEBI" id="CHEBI:29105"/>
        <note>catalytic</note>
    </ligand>
</feature>
<dbReference type="GO" id="GO:0072527">
    <property type="term" value="P:pyrimidine-containing compound metabolic process"/>
    <property type="evidence" value="ECO:0007669"/>
    <property type="project" value="UniProtKB-ARBA"/>
</dbReference>
<feature type="domain" description="CMP/dCMP-type deaminase" evidence="16">
    <location>
        <begin position="21"/>
        <end position="150"/>
    </location>
</feature>
<dbReference type="NCBIfam" id="NF004064">
    <property type="entry name" value="PRK05578.1"/>
    <property type="match status" value="1"/>
</dbReference>
<proteinExistence type="inferred from homology"/>
<dbReference type="InterPro" id="IPR002125">
    <property type="entry name" value="CMP_dCMP_dom"/>
</dbReference>
<evidence type="ECO:0000313" key="18">
    <source>
        <dbReference type="Proteomes" id="UP000186400"/>
    </source>
</evidence>
<dbReference type="Pfam" id="PF00383">
    <property type="entry name" value="dCMP_cyt_deam_1"/>
    <property type="match status" value="1"/>
</dbReference>
<evidence type="ECO:0000256" key="12">
    <source>
        <dbReference type="PIRSR" id="PIRSR606262-1"/>
    </source>
</evidence>
<evidence type="ECO:0000256" key="1">
    <source>
        <dbReference type="ARBA" id="ARBA00001947"/>
    </source>
</evidence>
<dbReference type="InterPro" id="IPR016193">
    <property type="entry name" value="Cytidine_deaminase-like"/>
</dbReference>
<dbReference type="PROSITE" id="PS00903">
    <property type="entry name" value="CYT_DCMP_DEAMINASES_1"/>
    <property type="match status" value="1"/>
</dbReference>
<name>A0A1N6NB67_9SPIO</name>
<evidence type="ECO:0000256" key="14">
    <source>
        <dbReference type="PIRSR" id="PIRSR606262-3"/>
    </source>
</evidence>
<dbReference type="GO" id="GO:0055086">
    <property type="term" value="P:nucleobase-containing small molecule metabolic process"/>
    <property type="evidence" value="ECO:0007669"/>
    <property type="project" value="UniProtKB-ARBA"/>
</dbReference>
<comment type="function">
    <text evidence="2 15">This enzyme scavenges exogenous and endogenous cytidine and 2'-deoxycytidine for UMP synthesis.</text>
</comment>
<comment type="catalytic activity">
    <reaction evidence="10 15">
        <text>2'-deoxycytidine + H2O + H(+) = 2'-deoxyuridine + NH4(+)</text>
        <dbReference type="Rhea" id="RHEA:13433"/>
        <dbReference type="ChEBI" id="CHEBI:15377"/>
        <dbReference type="ChEBI" id="CHEBI:15378"/>
        <dbReference type="ChEBI" id="CHEBI:15698"/>
        <dbReference type="ChEBI" id="CHEBI:16450"/>
        <dbReference type="ChEBI" id="CHEBI:28938"/>
        <dbReference type="EC" id="3.5.4.5"/>
    </reaction>
</comment>
<dbReference type="InterPro" id="IPR016192">
    <property type="entry name" value="APOBEC/CMP_deaminase_Zn-bd"/>
</dbReference>
<dbReference type="GO" id="GO:0042802">
    <property type="term" value="F:identical protein binding"/>
    <property type="evidence" value="ECO:0007669"/>
    <property type="project" value="UniProtKB-ARBA"/>
</dbReference>
<dbReference type="EC" id="3.5.4.5" evidence="4 15"/>
<dbReference type="InterPro" id="IPR006262">
    <property type="entry name" value="Cyt_deam_tetra"/>
</dbReference>
<dbReference type="Gene3D" id="3.40.140.10">
    <property type="entry name" value="Cytidine Deaminase, domain 2"/>
    <property type="match status" value="1"/>
</dbReference>
<feature type="active site" description="Proton donor" evidence="12">
    <location>
        <position position="76"/>
    </location>
</feature>
<dbReference type="RefSeq" id="WP_234968992.1">
    <property type="nucleotide sequence ID" value="NZ_FTMS01000001.1"/>
</dbReference>
<feature type="binding site" evidence="14">
    <location>
        <position position="108"/>
    </location>
    <ligand>
        <name>Zn(2+)</name>
        <dbReference type="ChEBI" id="CHEBI:29105"/>
        <note>catalytic</note>
    </ligand>
</feature>
<dbReference type="PANTHER" id="PTHR11644">
    <property type="entry name" value="CYTIDINE DEAMINASE"/>
    <property type="match status" value="1"/>
</dbReference>
<evidence type="ECO:0000256" key="2">
    <source>
        <dbReference type="ARBA" id="ARBA00003949"/>
    </source>
</evidence>
<reference evidence="17 18" key="1">
    <citation type="submission" date="2017-01" db="EMBL/GenBank/DDBJ databases">
        <authorList>
            <person name="Mah S.A."/>
            <person name="Swanson W.J."/>
            <person name="Moy G.W."/>
            <person name="Vacquier V.D."/>
        </authorList>
    </citation>
    <scope>NUCLEOTIDE SEQUENCE [LARGE SCALE GENOMIC DNA]</scope>
    <source>
        <strain evidence="17 18">ASpG1</strain>
    </source>
</reference>
<comment type="catalytic activity">
    <reaction evidence="11 15">
        <text>cytidine + H2O + H(+) = uridine + NH4(+)</text>
        <dbReference type="Rhea" id="RHEA:16069"/>
        <dbReference type="ChEBI" id="CHEBI:15377"/>
        <dbReference type="ChEBI" id="CHEBI:15378"/>
        <dbReference type="ChEBI" id="CHEBI:16704"/>
        <dbReference type="ChEBI" id="CHEBI:17562"/>
        <dbReference type="ChEBI" id="CHEBI:28938"/>
        <dbReference type="EC" id="3.5.4.5"/>
    </reaction>
</comment>
<sequence length="151" mass="16465">MKTEENIAPFHPGRYNTLPMDEQEQLFHKALEARQKAYTPYSGFKVGAALLLDNPRDIITGCNVENASYGATVCAERNALFTAIARYGTISVARIMVVTDASPPAVPCALCLQVIQEFCPPSTPIHLASLQGIERTLTLGELLPHPFSSFS</sequence>
<comment type="cofactor">
    <cofactor evidence="1 14 15">
        <name>Zn(2+)</name>
        <dbReference type="ChEBI" id="CHEBI:29105"/>
    </cofactor>
</comment>
<evidence type="ECO:0000256" key="6">
    <source>
        <dbReference type="ARBA" id="ARBA00022723"/>
    </source>
</evidence>
<feature type="binding site" evidence="14">
    <location>
        <position position="74"/>
    </location>
    <ligand>
        <name>Zn(2+)</name>
        <dbReference type="ChEBI" id="CHEBI:29105"/>
        <note>catalytic</note>
    </ligand>
</feature>
<evidence type="ECO:0000256" key="11">
    <source>
        <dbReference type="ARBA" id="ARBA00049558"/>
    </source>
</evidence>
<organism evidence="17 18">
    <name type="scientific">Alkalispirochaeta americana</name>
    <dbReference type="NCBI Taxonomy" id="159291"/>
    <lineage>
        <taxon>Bacteria</taxon>
        <taxon>Pseudomonadati</taxon>
        <taxon>Spirochaetota</taxon>
        <taxon>Spirochaetia</taxon>
        <taxon>Spirochaetales</taxon>
        <taxon>Spirochaetaceae</taxon>
        <taxon>Alkalispirochaeta</taxon>
    </lineage>
</organism>
<evidence type="ECO:0000256" key="10">
    <source>
        <dbReference type="ARBA" id="ARBA00049252"/>
    </source>
</evidence>
<evidence type="ECO:0000256" key="3">
    <source>
        <dbReference type="ARBA" id="ARBA00006576"/>
    </source>
</evidence>
<feature type="binding site" evidence="13">
    <location>
        <begin position="63"/>
        <end position="69"/>
    </location>
    <ligand>
        <name>substrate</name>
    </ligand>
</feature>
<dbReference type="EMBL" id="FTMS01000001">
    <property type="protein sequence ID" value="SIP89276.1"/>
    <property type="molecule type" value="Genomic_DNA"/>
</dbReference>
<dbReference type="CDD" id="cd01283">
    <property type="entry name" value="cytidine_deaminase"/>
    <property type="match status" value="1"/>
</dbReference>
<protein>
    <recommendedName>
        <fullName evidence="5 15">Cytidine deaminase</fullName>
        <ecNumber evidence="4 15">3.5.4.5</ecNumber>
    </recommendedName>
    <alternativeName>
        <fullName evidence="9 15">Cytidine aminohydrolase</fullName>
    </alternativeName>
</protein>
<evidence type="ECO:0000256" key="9">
    <source>
        <dbReference type="ARBA" id="ARBA00032005"/>
    </source>
</evidence>
<dbReference type="PROSITE" id="PS51747">
    <property type="entry name" value="CYT_DCMP_DEAMINASES_2"/>
    <property type="match status" value="1"/>
</dbReference>
<dbReference type="PANTHER" id="PTHR11644:SF2">
    <property type="entry name" value="CYTIDINE DEAMINASE"/>
    <property type="match status" value="1"/>
</dbReference>
<evidence type="ECO:0000313" key="17">
    <source>
        <dbReference type="EMBL" id="SIP89276.1"/>
    </source>
</evidence>